<dbReference type="HOGENOM" id="CLU_055598_3_0_11"/>
<evidence type="ECO:0000256" key="6">
    <source>
        <dbReference type="ARBA" id="ARBA00022692"/>
    </source>
</evidence>
<feature type="transmembrane region" description="Helical" evidence="9">
    <location>
        <begin position="177"/>
        <end position="201"/>
    </location>
</feature>
<sequence length="398" mass="40401">MSRIGGVAAVTETVVPSGPRSFLPLLAVSLLTGVGYALAGPFLSLFLIKELGAGPFAVGAFLLAMPLAAVAVSTVLGRWSDGRAVRRDLIVSASLAGAAAFGLFAVLRNYWLLLVVALSLSAVASCLMPQTFAYARQSLERSGSGRGAFAISAVRTMVSVSWVAGPPVAALLIDASGFTGLFVVAAGVYLVAAVVTALTLPELGVGGAESTPAAGSGLRREVVLSAVAFVLLQGATSVGVYALPLYLTDVLGGSTSDAGLVLGLCAALEIPFMLGFGALAMRVDYRRLVLAGGALALAYYGVMVVTTATWQVAAAQVLHAVVISAVMGVGISYFQDLVPDRPGYATTMFTNTAKVSAMLAGPLLALSQVLGYRSAYAIGLGLSVVGLGLLLVARPRSG</sequence>
<dbReference type="BioCyc" id="SESP1179773:BN6_RS20110-MONOMER"/>
<dbReference type="Gene3D" id="1.20.1250.20">
    <property type="entry name" value="MFS general substrate transporter like domains"/>
    <property type="match status" value="2"/>
</dbReference>
<keyword evidence="3" id="KW-0813">Transport</keyword>
<keyword evidence="12" id="KW-1185">Reference proteome</keyword>
<dbReference type="Pfam" id="PF07690">
    <property type="entry name" value="MFS_1"/>
    <property type="match status" value="1"/>
</dbReference>
<evidence type="ECO:0000256" key="7">
    <source>
        <dbReference type="ARBA" id="ARBA00022989"/>
    </source>
</evidence>
<comment type="similarity">
    <text evidence="2">Belongs to the major facilitator superfamily. Set transporter family.</text>
</comment>
<keyword evidence="5" id="KW-0762">Sugar transport</keyword>
<evidence type="ECO:0000256" key="8">
    <source>
        <dbReference type="ARBA" id="ARBA00023136"/>
    </source>
</evidence>
<dbReference type="InterPro" id="IPR011701">
    <property type="entry name" value="MFS"/>
</dbReference>
<feature type="transmembrane region" description="Helical" evidence="9">
    <location>
        <begin position="147"/>
        <end position="165"/>
    </location>
</feature>
<evidence type="ECO:0000256" key="5">
    <source>
        <dbReference type="ARBA" id="ARBA00022597"/>
    </source>
</evidence>
<evidence type="ECO:0000256" key="3">
    <source>
        <dbReference type="ARBA" id="ARBA00022448"/>
    </source>
</evidence>
<keyword evidence="7 9" id="KW-1133">Transmembrane helix</keyword>
<evidence type="ECO:0000313" key="12">
    <source>
        <dbReference type="Proteomes" id="UP000006281"/>
    </source>
</evidence>
<dbReference type="PROSITE" id="PS50850">
    <property type="entry name" value="MFS"/>
    <property type="match status" value="1"/>
</dbReference>
<organism evidence="11 12">
    <name type="scientific">Saccharothrix espanaensis (strain ATCC 51144 / DSM 44229 / JCM 9112 / NBRC 15066 / NRRL 15764)</name>
    <dbReference type="NCBI Taxonomy" id="1179773"/>
    <lineage>
        <taxon>Bacteria</taxon>
        <taxon>Bacillati</taxon>
        <taxon>Actinomycetota</taxon>
        <taxon>Actinomycetes</taxon>
        <taxon>Pseudonocardiales</taxon>
        <taxon>Pseudonocardiaceae</taxon>
        <taxon>Saccharothrix</taxon>
    </lineage>
</organism>
<name>K0K4H1_SACES</name>
<dbReference type="PANTHER" id="PTHR23535">
    <property type="entry name" value="SUGAR EFFLUX TRANSPORTER A-RELATED"/>
    <property type="match status" value="1"/>
</dbReference>
<accession>K0K4H1</accession>
<protein>
    <submittedName>
        <fullName evidence="11">Permease, MFS-type</fullName>
    </submittedName>
</protein>
<feature type="transmembrane region" description="Helical" evidence="9">
    <location>
        <begin position="288"/>
        <end position="310"/>
    </location>
</feature>
<dbReference type="PANTHER" id="PTHR23535:SF2">
    <property type="entry name" value="SUGAR EFFLUX TRANSPORTER A-RELATED"/>
    <property type="match status" value="1"/>
</dbReference>
<evidence type="ECO:0000256" key="2">
    <source>
        <dbReference type="ARBA" id="ARBA00006523"/>
    </source>
</evidence>
<dbReference type="InterPro" id="IPR036259">
    <property type="entry name" value="MFS_trans_sf"/>
</dbReference>
<feature type="transmembrane region" description="Helical" evidence="9">
    <location>
        <begin position="25"/>
        <end position="48"/>
    </location>
</feature>
<dbReference type="SUPFAM" id="SSF103473">
    <property type="entry name" value="MFS general substrate transporter"/>
    <property type="match status" value="1"/>
</dbReference>
<evidence type="ECO:0000259" key="10">
    <source>
        <dbReference type="PROSITE" id="PS50850"/>
    </source>
</evidence>
<dbReference type="CDD" id="cd17471">
    <property type="entry name" value="MFS_Set"/>
    <property type="match status" value="1"/>
</dbReference>
<feature type="domain" description="Major facilitator superfamily (MFS) profile" evidence="10">
    <location>
        <begin position="21"/>
        <end position="398"/>
    </location>
</feature>
<dbReference type="EMBL" id="HE804045">
    <property type="protein sequence ID" value="CCH31443.1"/>
    <property type="molecule type" value="Genomic_DNA"/>
</dbReference>
<dbReference type="Proteomes" id="UP000006281">
    <property type="component" value="Chromosome"/>
</dbReference>
<feature type="transmembrane region" description="Helical" evidence="9">
    <location>
        <begin position="113"/>
        <end position="135"/>
    </location>
</feature>
<feature type="transmembrane region" description="Helical" evidence="9">
    <location>
        <begin position="54"/>
        <end position="77"/>
    </location>
</feature>
<gene>
    <name evidence="11" type="ordered locus">BN6_41560</name>
</gene>
<keyword evidence="6 9" id="KW-0812">Transmembrane</keyword>
<feature type="transmembrane region" description="Helical" evidence="9">
    <location>
        <begin position="375"/>
        <end position="393"/>
    </location>
</feature>
<feature type="transmembrane region" description="Helical" evidence="9">
    <location>
        <begin position="89"/>
        <end position="107"/>
    </location>
</feature>
<feature type="transmembrane region" description="Helical" evidence="9">
    <location>
        <begin position="259"/>
        <end position="281"/>
    </location>
</feature>
<dbReference type="KEGG" id="sesp:BN6_41560"/>
<evidence type="ECO:0000256" key="4">
    <source>
        <dbReference type="ARBA" id="ARBA00022475"/>
    </source>
</evidence>
<dbReference type="eggNOG" id="COG2814">
    <property type="taxonomic scope" value="Bacteria"/>
</dbReference>
<keyword evidence="4" id="KW-1003">Cell membrane</keyword>
<comment type="subcellular location">
    <subcellularLocation>
        <location evidence="1">Cell membrane</location>
        <topology evidence="1">Multi-pass membrane protein</topology>
    </subcellularLocation>
</comment>
<feature type="transmembrane region" description="Helical" evidence="9">
    <location>
        <begin position="316"/>
        <end position="334"/>
    </location>
</feature>
<evidence type="ECO:0000313" key="11">
    <source>
        <dbReference type="EMBL" id="CCH31443.1"/>
    </source>
</evidence>
<evidence type="ECO:0000256" key="9">
    <source>
        <dbReference type="SAM" id="Phobius"/>
    </source>
</evidence>
<dbReference type="InterPro" id="IPR020846">
    <property type="entry name" value="MFS_dom"/>
</dbReference>
<dbReference type="GO" id="GO:0022857">
    <property type="term" value="F:transmembrane transporter activity"/>
    <property type="evidence" value="ECO:0007669"/>
    <property type="project" value="InterPro"/>
</dbReference>
<feature type="transmembrane region" description="Helical" evidence="9">
    <location>
        <begin position="222"/>
        <end position="247"/>
    </location>
</feature>
<dbReference type="AlphaFoldDB" id="K0K4H1"/>
<dbReference type="GO" id="GO:0005886">
    <property type="term" value="C:plasma membrane"/>
    <property type="evidence" value="ECO:0007669"/>
    <property type="project" value="UniProtKB-SubCell"/>
</dbReference>
<proteinExistence type="inferred from homology"/>
<evidence type="ECO:0000256" key="1">
    <source>
        <dbReference type="ARBA" id="ARBA00004651"/>
    </source>
</evidence>
<feature type="transmembrane region" description="Helical" evidence="9">
    <location>
        <begin position="346"/>
        <end position="369"/>
    </location>
</feature>
<dbReference type="PATRIC" id="fig|1179773.3.peg.4159"/>
<keyword evidence="8 9" id="KW-0472">Membrane</keyword>
<dbReference type="STRING" id="1179773.BN6_41560"/>
<reference evidence="11 12" key="1">
    <citation type="journal article" date="2012" name="BMC Genomics">
        <title>Complete genome sequence of Saccharothrix espanaensis DSM 44229T and comparison to the other completely sequenced Pseudonocardiaceae.</title>
        <authorList>
            <person name="Strobel T."/>
            <person name="Al-Dilaimi A."/>
            <person name="Blom J."/>
            <person name="Gessner A."/>
            <person name="Kalinowski J."/>
            <person name="Luzhetska M."/>
            <person name="Puhler A."/>
            <person name="Szczepanowski R."/>
            <person name="Bechthold A."/>
            <person name="Ruckert C."/>
        </authorList>
    </citation>
    <scope>NUCLEOTIDE SEQUENCE [LARGE SCALE GENOMIC DNA]</scope>
    <source>
        <strain evidence="12">ATCC 51144 / DSM 44229 / JCM 9112 / NBRC 15066 / NRRL 15764</strain>
    </source>
</reference>